<proteinExistence type="predicted"/>
<gene>
    <name evidence="1" type="ORF">FDG2_2844</name>
</gene>
<sequence>MLSVPAALVGRWEGVVSQPGAHPDKYPIRLELRNGRIGEVVGSVAYPTFPCSGSLTLIVGGDETRVQEKINDGESRCADNGEIRLYSQSDGTLRWEYYYAPGIGDASRPAGSAVLSRY</sequence>
<accession>A0A1C3NYD5</accession>
<dbReference type="AlphaFoldDB" id="A0A1C3NYD5"/>
<organism evidence="1 2">
    <name type="scientific">Candidatus Protofrankia californiensis</name>
    <dbReference type="NCBI Taxonomy" id="1839754"/>
    <lineage>
        <taxon>Bacteria</taxon>
        <taxon>Bacillati</taxon>
        <taxon>Actinomycetota</taxon>
        <taxon>Actinomycetes</taxon>
        <taxon>Frankiales</taxon>
        <taxon>Frankiaceae</taxon>
        <taxon>Protofrankia</taxon>
    </lineage>
</organism>
<dbReference type="EMBL" id="FLUV01001199">
    <property type="protein sequence ID" value="SBW22589.1"/>
    <property type="molecule type" value="Genomic_DNA"/>
</dbReference>
<name>A0A1C3NYD5_9ACTN</name>
<dbReference type="Proteomes" id="UP000199013">
    <property type="component" value="Unassembled WGS sequence"/>
</dbReference>
<protein>
    <submittedName>
        <fullName evidence="1">Uncharacterized protein</fullName>
    </submittedName>
</protein>
<evidence type="ECO:0000313" key="1">
    <source>
        <dbReference type="EMBL" id="SBW22589.1"/>
    </source>
</evidence>
<evidence type="ECO:0000313" key="2">
    <source>
        <dbReference type="Proteomes" id="UP000199013"/>
    </source>
</evidence>
<keyword evidence="2" id="KW-1185">Reference proteome</keyword>
<reference evidence="2" key="1">
    <citation type="submission" date="2016-02" db="EMBL/GenBank/DDBJ databases">
        <authorList>
            <person name="Wibberg D."/>
        </authorList>
    </citation>
    <scope>NUCLEOTIDE SEQUENCE [LARGE SCALE GENOMIC DNA]</scope>
</reference>